<comment type="caution">
    <text evidence="2">The sequence shown here is derived from an EMBL/GenBank/DDBJ whole genome shotgun (WGS) entry which is preliminary data.</text>
</comment>
<dbReference type="AlphaFoldDB" id="A0AAN8F0B1"/>
<evidence type="ECO:0000313" key="2">
    <source>
        <dbReference type="EMBL" id="KAK5957736.1"/>
    </source>
</evidence>
<organism evidence="2 3">
    <name type="scientific">Knufia fluminis</name>
    <dbReference type="NCBI Taxonomy" id="191047"/>
    <lineage>
        <taxon>Eukaryota</taxon>
        <taxon>Fungi</taxon>
        <taxon>Dikarya</taxon>
        <taxon>Ascomycota</taxon>
        <taxon>Pezizomycotina</taxon>
        <taxon>Eurotiomycetes</taxon>
        <taxon>Chaetothyriomycetidae</taxon>
        <taxon>Chaetothyriales</taxon>
        <taxon>Trichomeriaceae</taxon>
        <taxon>Knufia</taxon>
    </lineage>
</organism>
<protein>
    <submittedName>
        <fullName evidence="2">Uncharacterized protein</fullName>
    </submittedName>
</protein>
<accession>A0AAN8F0B1</accession>
<keyword evidence="1" id="KW-0812">Transmembrane</keyword>
<keyword evidence="3" id="KW-1185">Reference proteome</keyword>
<evidence type="ECO:0000313" key="3">
    <source>
        <dbReference type="Proteomes" id="UP001316803"/>
    </source>
</evidence>
<gene>
    <name evidence="2" type="ORF">OHC33_000925</name>
</gene>
<evidence type="ECO:0000256" key="1">
    <source>
        <dbReference type="SAM" id="Phobius"/>
    </source>
</evidence>
<keyword evidence="1" id="KW-1133">Transmembrane helix</keyword>
<keyword evidence="1" id="KW-0472">Membrane</keyword>
<feature type="transmembrane region" description="Helical" evidence="1">
    <location>
        <begin position="49"/>
        <end position="67"/>
    </location>
</feature>
<dbReference type="PANTHER" id="PTHR38850:SF2">
    <property type="entry name" value="CERATO-PLATANIN"/>
    <property type="match status" value="1"/>
</dbReference>
<dbReference type="Proteomes" id="UP001316803">
    <property type="component" value="Unassembled WGS sequence"/>
</dbReference>
<name>A0AAN8F0B1_9EURO</name>
<dbReference type="PANTHER" id="PTHR38850">
    <property type="entry name" value="CERATO-PLATANIN"/>
    <property type="match status" value="1"/>
</dbReference>
<reference evidence="2 3" key="1">
    <citation type="submission" date="2022-12" db="EMBL/GenBank/DDBJ databases">
        <title>Genomic features and morphological characterization of a novel Knufia sp. strain isolated from spacecraft assembly facility.</title>
        <authorList>
            <person name="Teixeira M."/>
            <person name="Chander A.M."/>
            <person name="Stajich J.E."/>
            <person name="Venkateswaran K."/>
        </authorList>
    </citation>
    <scope>NUCLEOTIDE SEQUENCE [LARGE SCALE GENOMIC DNA]</scope>
    <source>
        <strain evidence="2 3">FJI-L2-BK-P2</strain>
    </source>
</reference>
<dbReference type="EMBL" id="JAKLMC020000002">
    <property type="protein sequence ID" value="KAK5957736.1"/>
    <property type="molecule type" value="Genomic_DNA"/>
</dbReference>
<sequence length="260" mass="27878">MTRTRVIPLPLLIRPDTLFEDSKQYPPIDLIRSFKAIDQSTLTDSKMRYSLSAALFGLAAIPFAAAATQSITPHDSFSSSIGVLGCKINTNRVAYWPGMPDCNNFCKKVTNTNSGQSTYLLHIDSSGGAYDISYDAWVYLQNGGTAAQTPLMGGGINMEVEDAPPSECAHLLDGGKMPFTAQNGANFYTSCMNSNSWIGNNNALYGITNMACTLGVDEICSMTDYGQPVCPSGFAHLNDPLAGHTVYNIQYGTGLSIPAV</sequence>
<proteinExistence type="predicted"/>